<gene>
    <name evidence="3" type="ORF">MJAP1_004113</name>
</gene>
<protein>
    <submittedName>
        <fullName evidence="3">Choline kinase</fullName>
        <ecNumber evidence="3">2.7.1.32</ecNumber>
    </submittedName>
</protein>
<dbReference type="RefSeq" id="XP_060124016.1">
    <property type="nucleotide sequence ID" value="XM_060268033.1"/>
</dbReference>
<feature type="compositionally biased region" description="Low complexity" evidence="2">
    <location>
        <begin position="1"/>
        <end position="15"/>
    </location>
</feature>
<keyword evidence="3" id="KW-0418">Kinase</keyword>
<comment type="similarity">
    <text evidence="1">Belongs to the choline/ethanolamine kinase family.</text>
</comment>
<name>A0AAF0F711_9BASI</name>
<accession>A0AAF0F711</accession>
<feature type="region of interest" description="Disordered" evidence="2">
    <location>
        <begin position="644"/>
        <end position="666"/>
    </location>
</feature>
<dbReference type="PANTHER" id="PTHR22603">
    <property type="entry name" value="CHOLINE/ETHANOALAMINE KINASE"/>
    <property type="match status" value="1"/>
</dbReference>
<feature type="compositionally biased region" description="Low complexity" evidence="2">
    <location>
        <begin position="648"/>
        <end position="666"/>
    </location>
</feature>
<feature type="region of interest" description="Disordered" evidence="2">
    <location>
        <begin position="523"/>
        <end position="553"/>
    </location>
</feature>
<organism evidence="3 4">
    <name type="scientific">Malassezia japonica</name>
    <dbReference type="NCBI Taxonomy" id="223818"/>
    <lineage>
        <taxon>Eukaryota</taxon>
        <taxon>Fungi</taxon>
        <taxon>Dikarya</taxon>
        <taxon>Basidiomycota</taxon>
        <taxon>Ustilaginomycotina</taxon>
        <taxon>Malasseziomycetes</taxon>
        <taxon>Malasseziales</taxon>
        <taxon>Malasseziaceae</taxon>
        <taxon>Malassezia</taxon>
    </lineage>
</organism>
<dbReference type="InterPro" id="IPR011009">
    <property type="entry name" value="Kinase-like_dom_sf"/>
</dbReference>
<dbReference type="Gene3D" id="3.90.1200.10">
    <property type="match status" value="1"/>
</dbReference>
<feature type="compositionally biased region" description="Acidic residues" evidence="2">
    <location>
        <begin position="28"/>
        <end position="42"/>
    </location>
</feature>
<evidence type="ECO:0000313" key="4">
    <source>
        <dbReference type="Proteomes" id="UP001217754"/>
    </source>
</evidence>
<dbReference type="GO" id="GO:0006646">
    <property type="term" value="P:phosphatidylethanolamine biosynthetic process"/>
    <property type="evidence" value="ECO:0007669"/>
    <property type="project" value="TreeGrafter"/>
</dbReference>
<feature type="region of interest" description="Disordered" evidence="2">
    <location>
        <begin position="283"/>
        <end position="306"/>
    </location>
</feature>
<dbReference type="PANTHER" id="PTHR22603:SF93">
    <property type="entry name" value="RE24176P"/>
    <property type="match status" value="1"/>
</dbReference>
<feature type="compositionally biased region" description="Basic residues" evidence="2">
    <location>
        <begin position="539"/>
        <end position="548"/>
    </location>
</feature>
<reference evidence="3" key="1">
    <citation type="submission" date="2023-03" db="EMBL/GenBank/DDBJ databases">
        <title>Mating type loci evolution in Malassezia.</title>
        <authorList>
            <person name="Coelho M.A."/>
        </authorList>
    </citation>
    <scope>NUCLEOTIDE SEQUENCE</scope>
    <source>
        <strain evidence="3">CBS 9431</strain>
    </source>
</reference>
<proteinExistence type="inferred from homology"/>
<dbReference type="AlphaFoldDB" id="A0AAF0F711"/>
<keyword evidence="4" id="KW-1185">Reference proteome</keyword>
<sequence length="764" mass="84832">MQAPPARASAAGAPSQWYRPPSPGLFESVEEELDALTLDDIDPTAYGEDRTPVAWTPTMPPQDDSDEEEVVALDEDEEDMHASGIPAARGWYLHARESETDAFREKVMKMFRDVLQLPGWCDDQVDEVLRPLTYEYLHLKRIGIAMTNAVFFVSYRPPGGPYFSAPPTVLLRVYGPGSEALLSRRTELLILHTLSSLYEIGPHIMGTFANGRVEEFYECDSMSLDQMRDLGTTSESSGQWVARRMRELHEVPLEVMRTVLDQGDLKAPSTKGFGRGIENHIMASSHRPRRRTRAAPNQTPSGFDASSPLQSYSYFAHPSPGLMTRHANASTMSFDSLATSYDSVASFGRTPSEAGSPIRECNADFTMSPLALGPSSAPPVRGPKAPYPGVWRRLKRWTREISKVMEMVNAFLATPEGAAITRALNLPAQLPVSVDAEPRPPPCTAQDLRSTTTNFKDMMLCLLAVDLPQLCLEVAQYKRYVRTWESQEGKSRRVFCHNDSQYGNLLMLRVDENGQLPLMASGMRRDAPAPNSPLLHTPGGRRRSRSRARSAQPHQRLVVIDFEYGSPNPRAYDIANHFHEWCADYHDEANPWSLLGHGSYPTRAERRRWLTAYADQGRWLKGRMGAAKLGSPESLPAVSEMALPPAVTSGSAPGTPGSPGNLRENAAAAEVERLEEEVYVWSPAPHAVWGMWGAVMSCDDIVALLGRARACVKSVDGVLTYCPPSPAEQEAMDRKGAESFDNMRYSLGRIELFRKELRERLAHS</sequence>
<dbReference type="Gene3D" id="3.30.200.20">
    <property type="entry name" value="Phosphorylase Kinase, domain 1"/>
    <property type="match status" value="1"/>
</dbReference>
<dbReference type="GO" id="GO:0004103">
    <property type="term" value="F:choline kinase activity"/>
    <property type="evidence" value="ECO:0007669"/>
    <property type="project" value="UniProtKB-EC"/>
</dbReference>
<evidence type="ECO:0000313" key="3">
    <source>
        <dbReference type="EMBL" id="WFD41119.1"/>
    </source>
</evidence>
<dbReference type="GeneID" id="85227764"/>
<dbReference type="SUPFAM" id="SSF56112">
    <property type="entry name" value="Protein kinase-like (PK-like)"/>
    <property type="match status" value="1"/>
</dbReference>
<dbReference type="Proteomes" id="UP001217754">
    <property type="component" value="Chromosome 9"/>
</dbReference>
<dbReference type="Pfam" id="PF01633">
    <property type="entry name" value="Choline_kinase"/>
    <property type="match status" value="2"/>
</dbReference>
<dbReference type="GO" id="GO:0004305">
    <property type="term" value="F:ethanolamine kinase activity"/>
    <property type="evidence" value="ECO:0007669"/>
    <property type="project" value="TreeGrafter"/>
</dbReference>
<evidence type="ECO:0000256" key="2">
    <source>
        <dbReference type="SAM" id="MobiDB-lite"/>
    </source>
</evidence>
<dbReference type="EMBL" id="CP119966">
    <property type="protein sequence ID" value="WFD41119.1"/>
    <property type="molecule type" value="Genomic_DNA"/>
</dbReference>
<evidence type="ECO:0000256" key="1">
    <source>
        <dbReference type="ARBA" id="ARBA00038211"/>
    </source>
</evidence>
<keyword evidence="3" id="KW-0808">Transferase</keyword>
<feature type="region of interest" description="Disordered" evidence="2">
    <location>
        <begin position="1"/>
        <end position="69"/>
    </location>
</feature>
<dbReference type="EC" id="2.7.1.32" evidence="3"/>
<dbReference type="GO" id="GO:0005737">
    <property type="term" value="C:cytoplasm"/>
    <property type="evidence" value="ECO:0007669"/>
    <property type="project" value="TreeGrafter"/>
</dbReference>